<keyword evidence="3" id="KW-0238">DNA-binding</keyword>
<comment type="similarity">
    <text evidence="1">Belongs to the 'phage' integrase family.</text>
</comment>
<dbReference type="Gene3D" id="3.30.160.390">
    <property type="entry name" value="Integrase, DNA-binding domain"/>
    <property type="match status" value="1"/>
</dbReference>
<dbReference type="Pfam" id="PF13356">
    <property type="entry name" value="Arm-DNA-bind_3"/>
    <property type="match status" value="1"/>
</dbReference>
<gene>
    <name evidence="6" type="ORF">LIN78_05325</name>
</gene>
<dbReference type="RefSeq" id="WP_227179261.1">
    <property type="nucleotide sequence ID" value="NZ_JAJBZT010000002.1"/>
</dbReference>
<dbReference type="SUPFAM" id="SSF56349">
    <property type="entry name" value="DNA breaking-rejoining enzymes"/>
    <property type="match status" value="1"/>
</dbReference>
<reference evidence="6" key="1">
    <citation type="submission" date="2021-10" db="EMBL/GenBank/DDBJ databases">
        <title>The complete genome sequence of Leeia sp. TBRC 13508.</title>
        <authorList>
            <person name="Charoenyingcharoen P."/>
            <person name="Yukphan P."/>
        </authorList>
    </citation>
    <scope>NUCLEOTIDE SEQUENCE</scope>
    <source>
        <strain evidence="6">TBRC 13508</strain>
    </source>
</reference>
<dbReference type="PANTHER" id="PTHR30629">
    <property type="entry name" value="PROPHAGE INTEGRASE"/>
    <property type="match status" value="1"/>
</dbReference>
<keyword evidence="2" id="KW-0229">DNA integration</keyword>
<evidence type="ECO:0000259" key="5">
    <source>
        <dbReference type="PROSITE" id="PS51898"/>
    </source>
</evidence>
<dbReference type="InterPro" id="IPR010998">
    <property type="entry name" value="Integrase_recombinase_N"/>
</dbReference>
<dbReference type="CDD" id="cd00801">
    <property type="entry name" value="INT_P4_C"/>
    <property type="match status" value="1"/>
</dbReference>
<dbReference type="Pfam" id="PF00589">
    <property type="entry name" value="Phage_integrase"/>
    <property type="match status" value="1"/>
</dbReference>
<evidence type="ECO:0000256" key="1">
    <source>
        <dbReference type="ARBA" id="ARBA00008857"/>
    </source>
</evidence>
<sequence>MALSDTAIKALKPQEKVYTVTDDRGLYVEVFPTGGIVWRYRYRLNGKYEKLTLGKYPALSLKNARIKRDEAAAMVAQGQSPAKEKQAIKEGSSKETTFAEFAEYYFVNFQMKERKDCTIPRRVLDKDLLPFLGHKRISELTPEDARKVIWRKKDQGFDAAAANVHGLLKRICDKAIAKGVMAANPISALPARHVHKQVSRDRALTSQEIKAFLNAVYNSNIRRQFKLALHICLLTLVRKSELLLARWENVHLDIAEWHIPAEQSKTGKPHIVYLSKQTISLFQELKMLADDSELVLPGRGSLTKPFAHNAINNALKVSMRGVDIPSFTVHDLRRTAATMLNEQGYSSDVVEKSLNHTLPGIRGIYNRAEYASQRIEMLQYWADFLDSLRTHGAAVLSFRQA</sequence>
<dbReference type="InterPro" id="IPR002104">
    <property type="entry name" value="Integrase_catalytic"/>
</dbReference>
<evidence type="ECO:0000256" key="2">
    <source>
        <dbReference type="ARBA" id="ARBA00022908"/>
    </source>
</evidence>
<name>A0ABS8D4P9_9NEIS</name>
<dbReference type="Gene3D" id="1.10.150.130">
    <property type="match status" value="1"/>
</dbReference>
<dbReference type="Proteomes" id="UP001165395">
    <property type="component" value="Unassembled WGS sequence"/>
</dbReference>
<evidence type="ECO:0000256" key="4">
    <source>
        <dbReference type="ARBA" id="ARBA00023172"/>
    </source>
</evidence>
<dbReference type="Gene3D" id="1.10.443.10">
    <property type="entry name" value="Intergrase catalytic core"/>
    <property type="match status" value="1"/>
</dbReference>
<dbReference type="PROSITE" id="PS51898">
    <property type="entry name" value="TYR_RECOMBINASE"/>
    <property type="match status" value="1"/>
</dbReference>
<dbReference type="InterPro" id="IPR011010">
    <property type="entry name" value="DNA_brk_join_enz"/>
</dbReference>
<proteinExistence type="inferred from homology"/>
<dbReference type="PANTHER" id="PTHR30629:SF2">
    <property type="entry name" value="PROPHAGE INTEGRASE INTS-RELATED"/>
    <property type="match status" value="1"/>
</dbReference>
<keyword evidence="4" id="KW-0233">DNA recombination</keyword>
<evidence type="ECO:0000313" key="6">
    <source>
        <dbReference type="EMBL" id="MCB6182968.1"/>
    </source>
</evidence>
<organism evidence="6 7">
    <name type="scientific">Leeia speluncae</name>
    <dbReference type="NCBI Taxonomy" id="2884804"/>
    <lineage>
        <taxon>Bacteria</taxon>
        <taxon>Pseudomonadati</taxon>
        <taxon>Pseudomonadota</taxon>
        <taxon>Betaproteobacteria</taxon>
        <taxon>Neisseriales</taxon>
        <taxon>Leeiaceae</taxon>
        <taxon>Leeia</taxon>
    </lineage>
</organism>
<protein>
    <submittedName>
        <fullName evidence="6">Tyrosine-type recombinase/integrase</fullName>
    </submittedName>
</protein>
<dbReference type="InterPro" id="IPR025166">
    <property type="entry name" value="Integrase_DNA_bind_dom"/>
</dbReference>
<dbReference type="InterPro" id="IPR050808">
    <property type="entry name" value="Phage_Integrase"/>
</dbReference>
<evidence type="ECO:0000313" key="7">
    <source>
        <dbReference type="Proteomes" id="UP001165395"/>
    </source>
</evidence>
<dbReference type="Pfam" id="PF22022">
    <property type="entry name" value="Phage_int_M"/>
    <property type="match status" value="1"/>
</dbReference>
<keyword evidence="7" id="KW-1185">Reference proteome</keyword>
<dbReference type="InterPro" id="IPR013762">
    <property type="entry name" value="Integrase-like_cat_sf"/>
</dbReference>
<feature type="domain" description="Tyr recombinase" evidence="5">
    <location>
        <begin position="199"/>
        <end position="378"/>
    </location>
</feature>
<accession>A0ABS8D4P9</accession>
<evidence type="ECO:0000256" key="3">
    <source>
        <dbReference type="ARBA" id="ARBA00023125"/>
    </source>
</evidence>
<comment type="caution">
    <text evidence="6">The sequence shown here is derived from an EMBL/GenBank/DDBJ whole genome shotgun (WGS) entry which is preliminary data.</text>
</comment>
<dbReference type="InterPro" id="IPR053876">
    <property type="entry name" value="Phage_int_M"/>
</dbReference>
<dbReference type="InterPro" id="IPR038488">
    <property type="entry name" value="Integrase_DNA-bd_sf"/>
</dbReference>
<dbReference type="EMBL" id="JAJBZT010000002">
    <property type="protein sequence ID" value="MCB6182968.1"/>
    <property type="molecule type" value="Genomic_DNA"/>
</dbReference>